<accession>A0A365UAH8</accession>
<evidence type="ECO:0000256" key="1">
    <source>
        <dbReference type="ARBA" id="ARBA00004141"/>
    </source>
</evidence>
<proteinExistence type="predicted"/>
<evidence type="ECO:0000256" key="2">
    <source>
        <dbReference type="ARBA" id="ARBA00022692"/>
    </source>
</evidence>
<dbReference type="PANTHER" id="PTHR30249">
    <property type="entry name" value="PUTATIVE SEROTONIN TRANSPORTER"/>
    <property type="match status" value="1"/>
</dbReference>
<gene>
    <name evidence="6" type="ORF">DRV85_05500</name>
</gene>
<feature type="transmembrane region" description="Helical" evidence="5">
    <location>
        <begin position="158"/>
        <end position="178"/>
    </location>
</feature>
<dbReference type="RefSeq" id="WP_113288449.1">
    <property type="nucleotide sequence ID" value="NZ_QNTQ01000005.1"/>
</dbReference>
<evidence type="ECO:0000313" key="7">
    <source>
        <dbReference type="Proteomes" id="UP000253370"/>
    </source>
</evidence>
<evidence type="ECO:0000313" key="6">
    <source>
        <dbReference type="EMBL" id="RBI86212.1"/>
    </source>
</evidence>
<organism evidence="6 7">
    <name type="scientific">Rhodosalinus halophilus</name>
    <dbReference type="NCBI Taxonomy" id="2259333"/>
    <lineage>
        <taxon>Bacteria</taxon>
        <taxon>Pseudomonadati</taxon>
        <taxon>Pseudomonadota</taxon>
        <taxon>Alphaproteobacteria</taxon>
        <taxon>Rhodobacterales</taxon>
        <taxon>Paracoccaceae</taxon>
        <taxon>Rhodosalinus</taxon>
    </lineage>
</organism>
<feature type="transmembrane region" description="Helical" evidence="5">
    <location>
        <begin position="42"/>
        <end position="61"/>
    </location>
</feature>
<dbReference type="OrthoDB" id="9811701at2"/>
<feature type="transmembrane region" description="Helical" evidence="5">
    <location>
        <begin position="100"/>
        <end position="125"/>
    </location>
</feature>
<sequence length="239" mass="24321">MSPEVIDIWSYLAREPLLWLTVTLLAYLAGDGISRATGRAPLANPVLIAMLLLAGLLEATGTPYADYFEGAQFVHFMLGPATVALAVPLHAALPRLRGLVIPMLGALAAGSVTAILSALLIARALGVEGATLLSLAPKSATAPVAIGIAESLGGLPTLTAALVILTGIIGAVTVTPLMNALRIRDWRARGFAAGVAAHGIGTARAFQVDPTAGAFSGLGMGLNAMLTALLAPWLVAAFT</sequence>
<evidence type="ECO:0000256" key="3">
    <source>
        <dbReference type="ARBA" id="ARBA00022989"/>
    </source>
</evidence>
<feature type="transmembrane region" description="Helical" evidence="5">
    <location>
        <begin position="73"/>
        <end position="93"/>
    </location>
</feature>
<protein>
    <submittedName>
        <fullName evidence="6">LrgB family protein</fullName>
    </submittedName>
</protein>
<keyword evidence="2 5" id="KW-0812">Transmembrane</keyword>
<feature type="transmembrane region" description="Helical" evidence="5">
    <location>
        <begin position="214"/>
        <end position="238"/>
    </location>
</feature>
<evidence type="ECO:0000256" key="5">
    <source>
        <dbReference type="SAM" id="Phobius"/>
    </source>
</evidence>
<feature type="transmembrane region" description="Helical" evidence="5">
    <location>
        <begin position="12"/>
        <end position="30"/>
    </location>
</feature>
<name>A0A365UAH8_9RHOB</name>
<comment type="subcellular location">
    <subcellularLocation>
        <location evidence="1">Membrane</location>
        <topology evidence="1">Multi-pass membrane protein</topology>
    </subcellularLocation>
</comment>
<dbReference type="InterPro" id="IPR007300">
    <property type="entry name" value="CidB/LrgB"/>
</dbReference>
<dbReference type="AlphaFoldDB" id="A0A365UAH8"/>
<evidence type="ECO:0000256" key="4">
    <source>
        <dbReference type="ARBA" id="ARBA00023136"/>
    </source>
</evidence>
<dbReference type="EMBL" id="QNTQ01000005">
    <property type="protein sequence ID" value="RBI86212.1"/>
    <property type="molecule type" value="Genomic_DNA"/>
</dbReference>
<dbReference type="GO" id="GO:0016020">
    <property type="term" value="C:membrane"/>
    <property type="evidence" value="ECO:0007669"/>
    <property type="project" value="UniProtKB-SubCell"/>
</dbReference>
<dbReference type="PANTHER" id="PTHR30249:SF0">
    <property type="entry name" value="PLASTIDAL GLYCOLATE_GLYCERATE TRANSLOCATOR 1, CHLOROPLASTIC"/>
    <property type="match status" value="1"/>
</dbReference>
<keyword evidence="7" id="KW-1185">Reference proteome</keyword>
<dbReference type="Pfam" id="PF04172">
    <property type="entry name" value="LrgB"/>
    <property type="match status" value="1"/>
</dbReference>
<dbReference type="Proteomes" id="UP000253370">
    <property type="component" value="Unassembled WGS sequence"/>
</dbReference>
<keyword evidence="4 5" id="KW-0472">Membrane</keyword>
<keyword evidence="3 5" id="KW-1133">Transmembrane helix</keyword>
<reference evidence="6 7" key="1">
    <citation type="submission" date="2018-07" db="EMBL/GenBank/DDBJ databases">
        <title>Rhodosalinus sp. strain E84T genomic sequence and assembly.</title>
        <authorList>
            <person name="Liu Z.-W."/>
            <person name="Lu D.-C."/>
        </authorList>
    </citation>
    <scope>NUCLEOTIDE SEQUENCE [LARGE SCALE GENOMIC DNA]</scope>
    <source>
        <strain evidence="6 7">E84</strain>
    </source>
</reference>
<comment type="caution">
    <text evidence="6">The sequence shown here is derived from an EMBL/GenBank/DDBJ whole genome shotgun (WGS) entry which is preliminary data.</text>
</comment>